<keyword evidence="6 7" id="KW-0472">Membrane</keyword>
<dbReference type="Pfam" id="PF00528">
    <property type="entry name" value="BPD_transp_1"/>
    <property type="match status" value="1"/>
</dbReference>
<comment type="subcellular location">
    <subcellularLocation>
        <location evidence="1 7">Cell membrane</location>
        <topology evidence="1 7">Multi-pass membrane protein</topology>
    </subcellularLocation>
</comment>
<sequence>MAATATIVTAETAPAPAKARRGIPLLRSGKALTGVVIFGIFILLAVIGPWIAPDDPSQTGGPVLQSPSGAHLLGTTQSGQDVLSQVLTGARTSMLVGVVAATLATALAVLIGVTAGYVGGWTDDILSMLTNIFLVIPALPLTIVLTGYLEGGGWFPIAVVISVTGWAFGARLQRAQTLSLRNRDYIKAARAVGERPWRIVTVELVPNLGAIIISGFLFTFIFAILTEASLSFLGLGSMTTWSWGTTLYWAQNSSAFTTGAWWWYVPPGLCIALVGASLSLINFGADELMNPRLAPVAKRNRKARRAQRRQAAAAGAAGKEATP</sequence>
<evidence type="ECO:0000256" key="3">
    <source>
        <dbReference type="ARBA" id="ARBA00022475"/>
    </source>
</evidence>
<dbReference type="PANTHER" id="PTHR43386">
    <property type="entry name" value="OLIGOPEPTIDE TRANSPORT SYSTEM PERMEASE PROTEIN APPC"/>
    <property type="match status" value="1"/>
</dbReference>
<dbReference type="Proteomes" id="UP001165378">
    <property type="component" value="Unassembled WGS sequence"/>
</dbReference>
<feature type="transmembrane region" description="Helical" evidence="7">
    <location>
        <begin position="94"/>
        <end position="118"/>
    </location>
</feature>
<name>A0AA41U1Q0_9ACTN</name>
<feature type="region of interest" description="Disordered" evidence="8">
    <location>
        <begin position="302"/>
        <end position="323"/>
    </location>
</feature>
<gene>
    <name evidence="10" type="ORF">LZ495_11260</name>
</gene>
<dbReference type="InterPro" id="IPR000515">
    <property type="entry name" value="MetI-like"/>
</dbReference>
<evidence type="ECO:0000313" key="10">
    <source>
        <dbReference type="EMBL" id="MCF2527792.1"/>
    </source>
</evidence>
<accession>A0AA41U1Q0</accession>
<keyword evidence="4 7" id="KW-0812">Transmembrane</keyword>
<evidence type="ECO:0000259" key="9">
    <source>
        <dbReference type="PROSITE" id="PS50928"/>
    </source>
</evidence>
<keyword evidence="3" id="KW-1003">Cell membrane</keyword>
<dbReference type="InterPro" id="IPR025966">
    <property type="entry name" value="OppC_N"/>
</dbReference>
<comment type="similarity">
    <text evidence="7">Belongs to the binding-protein-dependent transport system permease family.</text>
</comment>
<evidence type="ECO:0000313" key="11">
    <source>
        <dbReference type="Proteomes" id="UP001165378"/>
    </source>
</evidence>
<keyword evidence="11" id="KW-1185">Reference proteome</keyword>
<dbReference type="RefSeq" id="WP_235051967.1">
    <property type="nucleotide sequence ID" value="NZ_JAKFHA010000005.1"/>
</dbReference>
<evidence type="ECO:0000256" key="7">
    <source>
        <dbReference type="RuleBase" id="RU363032"/>
    </source>
</evidence>
<dbReference type="InterPro" id="IPR035906">
    <property type="entry name" value="MetI-like_sf"/>
</dbReference>
<feature type="transmembrane region" description="Helical" evidence="7">
    <location>
        <begin position="204"/>
        <end position="225"/>
    </location>
</feature>
<feature type="transmembrane region" description="Helical" evidence="7">
    <location>
        <begin position="154"/>
        <end position="172"/>
    </location>
</feature>
<feature type="transmembrane region" description="Helical" evidence="7">
    <location>
        <begin position="31"/>
        <end position="52"/>
    </location>
</feature>
<evidence type="ECO:0000256" key="1">
    <source>
        <dbReference type="ARBA" id="ARBA00004651"/>
    </source>
</evidence>
<dbReference type="CDD" id="cd06261">
    <property type="entry name" value="TM_PBP2"/>
    <property type="match status" value="1"/>
</dbReference>
<dbReference type="PANTHER" id="PTHR43386:SF1">
    <property type="entry name" value="D,D-DIPEPTIDE TRANSPORT SYSTEM PERMEASE PROTEIN DDPC-RELATED"/>
    <property type="match status" value="1"/>
</dbReference>
<dbReference type="AlphaFoldDB" id="A0AA41U1Q0"/>
<feature type="compositionally biased region" description="Low complexity" evidence="8">
    <location>
        <begin position="309"/>
        <end position="323"/>
    </location>
</feature>
<keyword evidence="5 7" id="KW-1133">Transmembrane helix</keyword>
<proteinExistence type="inferred from homology"/>
<dbReference type="GO" id="GO:0071916">
    <property type="term" value="F:dipeptide transmembrane transporter activity"/>
    <property type="evidence" value="ECO:0007669"/>
    <property type="project" value="TreeGrafter"/>
</dbReference>
<evidence type="ECO:0000256" key="2">
    <source>
        <dbReference type="ARBA" id="ARBA00022448"/>
    </source>
</evidence>
<feature type="transmembrane region" description="Helical" evidence="7">
    <location>
        <begin position="125"/>
        <end position="148"/>
    </location>
</feature>
<dbReference type="PROSITE" id="PS50928">
    <property type="entry name" value="ABC_TM1"/>
    <property type="match status" value="1"/>
</dbReference>
<keyword evidence="2 7" id="KW-0813">Transport</keyword>
<dbReference type="GO" id="GO:0005886">
    <property type="term" value="C:plasma membrane"/>
    <property type="evidence" value="ECO:0007669"/>
    <property type="project" value="UniProtKB-SubCell"/>
</dbReference>
<dbReference type="InterPro" id="IPR050366">
    <property type="entry name" value="BP-dependent_transpt_permease"/>
</dbReference>
<evidence type="ECO:0000256" key="5">
    <source>
        <dbReference type="ARBA" id="ARBA00022989"/>
    </source>
</evidence>
<feature type="transmembrane region" description="Helical" evidence="7">
    <location>
        <begin position="261"/>
        <end position="283"/>
    </location>
</feature>
<comment type="caution">
    <text evidence="10">The sequence shown here is derived from an EMBL/GenBank/DDBJ whole genome shotgun (WGS) entry which is preliminary data.</text>
</comment>
<dbReference type="Gene3D" id="1.10.3720.10">
    <property type="entry name" value="MetI-like"/>
    <property type="match status" value="1"/>
</dbReference>
<dbReference type="SUPFAM" id="SSF161098">
    <property type="entry name" value="MetI-like"/>
    <property type="match status" value="1"/>
</dbReference>
<protein>
    <submittedName>
        <fullName evidence="10">ABC transporter permease</fullName>
    </submittedName>
</protein>
<dbReference type="Pfam" id="PF12911">
    <property type="entry name" value="OppC_N"/>
    <property type="match status" value="1"/>
</dbReference>
<dbReference type="EMBL" id="JAKFHA010000005">
    <property type="protein sequence ID" value="MCF2527792.1"/>
    <property type="molecule type" value="Genomic_DNA"/>
</dbReference>
<evidence type="ECO:0000256" key="8">
    <source>
        <dbReference type="SAM" id="MobiDB-lite"/>
    </source>
</evidence>
<reference evidence="10" key="1">
    <citation type="submission" date="2022-01" db="EMBL/GenBank/DDBJ databases">
        <title>Genome-Based Taxonomic Classification of the Phylum Actinobacteria.</title>
        <authorList>
            <person name="Gao Y."/>
        </authorList>
    </citation>
    <scope>NUCLEOTIDE SEQUENCE</scope>
    <source>
        <strain evidence="10">KLBMP 8922</strain>
    </source>
</reference>
<feature type="domain" description="ABC transmembrane type-1" evidence="9">
    <location>
        <begin position="90"/>
        <end position="282"/>
    </location>
</feature>
<evidence type="ECO:0000256" key="4">
    <source>
        <dbReference type="ARBA" id="ARBA00022692"/>
    </source>
</evidence>
<organism evidence="10 11">
    <name type="scientific">Yinghuangia soli</name>
    <dbReference type="NCBI Taxonomy" id="2908204"/>
    <lineage>
        <taxon>Bacteria</taxon>
        <taxon>Bacillati</taxon>
        <taxon>Actinomycetota</taxon>
        <taxon>Actinomycetes</taxon>
        <taxon>Kitasatosporales</taxon>
        <taxon>Streptomycetaceae</taxon>
        <taxon>Yinghuangia</taxon>
    </lineage>
</organism>
<evidence type="ECO:0000256" key="6">
    <source>
        <dbReference type="ARBA" id="ARBA00023136"/>
    </source>
</evidence>